<keyword evidence="1" id="KW-0175">Coiled coil</keyword>
<evidence type="ECO:0000313" key="3">
    <source>
        <dbReference type="Proteomes" id="UP000265520"/>
    </source>
</evidence>
<keyword evidence="3" id="KW-1185">Reference proteome</keyword>
<name>A0A392PTT5_9FABA</name>
<reference evidence="2 3" key="1">
    <citation type="journal article" date="2018" name="Front. Plant Sci.">
        <title>Red Clover (Trifolium pratense) and Zigzag Clover (T. medium) - A Picture of Genomic Similarities and Differences.</title>
        <authorList>
            <person name="Dluhosova J."/>
            <person name="Istvanek J."/>
            <person name="Nedelnik J."/>
            <person name="Repkova J."/>
        </authorList>
    </citation>
    <scope>NUCLEOTIDE SEQUENCE [LARGE SCALE GENOMIC DNA]</scope>
    <source>
        <strain evidence="3">cv. 10/8</strain>
        <tissue evidence="2">Leaf</tissue>
    </source>
</reference>
<comment type="caution">
    <text evidence="2">The sequence shown here is derived from an EMBL/GenBank/DDBJ whole genome shotgun (WGS) entry which is preliminary data.</text>
</comment>
<feature type="non-terminal residue" evidence="2">
    <location>
        <position position="216"/>
    </location>
</feature>
<sequence>MSNAESSDEEITYDEQAASYKELCIRSEEVCKTLEKQKKIIAQLQAERYDNLSKIDELNKEVIKLNTDLEHVKKLVMMHNSTEQLDEILGKQILGKPKGIGFNYQSMNKQKQYDPKLKFMPSEGTHDPTMSRQMFPHPKQHQGTKSKAKPLPWVCHYYSRKGHIRHFRFKLYGYPNRPFQPRSDPIVVKTKKVWKPKGHDVGVIAHTSFRASSRED</sequence>
<proteinExistence type="predicted"/>
<dbReference type="Proteomes" id="UP000265520">
    <property type="component" value="Unassembled WGS sequence"/>
</dbReference>
<dbReference type="AlphaFoldDB" id="A0A392PTT5"/>
<evidence type="ECO:0000256" key="1">
    <source>
        <dbReference type="SAM" id="Coils"/>
    </source>
</evidence>
<organism evidence="2 3">
    <name type="scientific">Trifolium medium</name>
    <dbReference type="NCBI Taxonomy" id="97028"/>
    <lineage>
        <taxon>Eukaryota</taxon>
        <taxon>Viridiplantae</taxon>
        <taxon>Streptophyta</taxon>
        <taxon>Embryophyta</taxon>
        <taxon>Tracheophyta</taxon>
        <taxon>Spermatophyta</taxon>
        <taxon>Magnoliopsida</taxon>
        <taxon>eudicotyledons</taxon>
        <taxon>Gunneridae</taxon>
        <taxon>Pentapetalae</taxon>
        <taxon>rosids</taxon>
        <taxon>fabids</taxon>
        <taxon>Fabales</taxon>
        <taxon>Fabaceae</taxon>
        <taxon>Papilionoideae</taxon>
        <taxon>50 kb inversion clade</taxon>
        <taxon>NPAAA clade</taxon>
        <taxon>Hologalegina</taxon>
        <taxon>IRL clade</taxon>
        <taxon>Trifolieae</taxon>
        <taxon>Trifolium</taxon>
    </lineage>
</organism>
<evidence type="ECO:0000313" key="2">
    <source>
        <dbReference type="EMBL" id="MCI15503.1"/>
    </source>
</evidence>
<accession>A0A392PTT5</accession>
<dbReference type="EMBL" id="LXQA010096768">
    <property type="protein sequence ID" value="MCI15503.1"/>
    <property type="molecule type" value="Genomic_DNA"/>
</dbReference>
<protein>
    <submittedName>
        <fullName evidence="2">Gag-pol polyprotein</fullName>
    </submittedName>
</protein>
<feature type="coiled-coil region" evidence="1">
    <location>
        <begin position="27"/>
        <end position="75"/>
    </location>
</feature>